<evidence type="ECO:0000256" key="4">
    <source>
        <dbReference type="SAM" id="MobiDB-lite"/>
    </source>
</evidence>
<feature type="compositionally biased region" description="Basic and acidic residues" evidence="4">
    <location>
        <begin position="26"/>
        <end position="37"/>
    </location>
</feature>
<keyword evidence="7" id="KW-1185">Reference proteome</keyword>
<evidence type="ECO:0000313" key="7">
    <source>
        <dbReference type="Proteomes" id="UP000241546"/>
    </source>
</evidence>
<evidence type="ECO:0000313" key="6">
    <source>
        <dbReference type="EMBL" id="PTB64550.1"/>
    </source>
</evidence>
<feature type="domain" description="MYND-type" evidence="5">
    <location>
        <begin position="9"/>
        <end position="37"/>
    </location>
</feature>
<evidence type="ECO:0000256" key="3">
    <source>
        <dbReference type="ARBA" id="ARBA00022833"/>
    </source>
</evidence>
<dbReference type="SUPFAM" id="SSF144232">
    <property type="entry name" value="HIT/MYND zinc finger-like"/>
    <property type="match status" value="1"/>
</dbReference>
<dbReference type="Gene3D" id="6.10.140.2220">
    <property type="match status" value="1"/>
</dbReference>
<dbReference type="Proteomes" id="UP000241546">
    <property type="component" value="Unassembled WGS sequence"/>
</dbReference>
<dbReference type="OrthoDB" id="432970at2759"/>
<gene>
    <name evidence="6" type="ORF">BBK36DRAFT_1097040</name>
</gene>
<keyword evidence="2" id="KW-0863">Zinc-finger</keyword>
<keyword evidence="1" id="KW-0479">Metal-binding</keyword>
<accession>A0A2T4B5H1</accession>
<organism evidence="6 7">
    <name type="scientific">Trichoderma citrinoviride</name>
    <dbReference type="NCBI Taxonomy" id="58853"/>
    <lineage>
        <taxon>Eukaryota</taxon>
        <taxon>Fungi</taxon>
        <taxon>Dikarya</taxon>
        <taxon>Ascomycota</taxon>
        <taxon>Pezizomycotina</taxon>
        <taxon>Sordariomycetes</taxon>
        <taxon>Hypocreomycetidae</taxon>
        <taxon>Hypocreales</taxon>
        <taxon>Hypocreaceae</taxon>
        <taxon>Trichoderma</taxon>
    </lineage>
</organism>
<evidence type="ECO:0000259" key="5">
    <source>
        <dbReference type="Pfam" id="PF01753"/>
    </source>
</evidence>
<sequence>KRGPPDATPKQCSGSSQTQYCSGESQKVDWKSHEKTCGKTQPSTATSTSGASTTEASSSEASSTESKPGSSRPTHDMPFTRLDQGIWLHDRPEMETYKLLIDAYRLRVEDAYVFRGELMKGSLYATRSSGIQGFRKFLEKAATVPDLLPPWWNDEKKRACENLGMEESQWSSLSYCVEKSDIIDHYKDRLFPMKLRMLGEAIYGEHPSG</sequence>
<dbReference type="InterPro" id="IPR002893">
    <property type="entry name" value="Znf_MYND"/>
</dbReference>
<name>A0A2T4B5H1_9HYPO</name>
<protein>
    <recommendedName>
        <fullName evidence="5">MYND-type domain-containing protein</fullName>
    </recommendedName>
</protein>
<dbReference type="Pfam" id="PF01753">
    <property type="entry name" value="zf-MYND"/>
    <property type="match status" value="1"/>
</dbReference>
<keyword evidence="3" id="KW-0862">Zinc</keyword>
<feature type="region of interest" description="Disordered" evidence="4">
    <location>
        <begin position="1"/>
        <end position="79"/>
    </location>
</feature>
<feature type="compositionally biased region" description="Low complexity" evidence="4">
    <location>
        <begin position="43"/>
        <end position="66"/>
    </location>
</feature>
<reference evidence="7" key="1">
    <citation type="submission" date="2016-07" db="EMBL/GenBank/DDBJ databases">
        <title>Multiple horizontal gene transfer events from other fungi enriched the ability of initially mycotrophic Trichoderma (Ascomycota) to feed on dead plant biomass.</title>
        <authorList>
            <consortium name="DOE Joint Genome Institute"/>
            <person name="Atanasova L."/>
            <person name="Chenthamara K."/>
            <person name="Zhang J."/>
            <person name="Grujic M."/>
            <person name="Henrissat B."/>
            <person name="Kuo A."/>
            <person name="Aerts A."/>
            <person name="Salamov A."/>
            <person name="Lipzen A."/>
            <person name="Labutti K."/>
            <person name="Barry K."/>
            <person name="Miao Y."/>
            <person name="Rahimi M.J."/>
            <person name="Shen Q."/>
            <person name="Grigoriev I.V."/>
            <person name="Kubicek C.P."/>
            <person name="Druzhinina I.S."/>
        </authorList>
    </citation>
    <scope>NUCLEOTIDE SEQUENCE [LARGE SCALE GENOMIC DNA]</scope>
    <source>
        <strain evidence="7">TUCIM 6016</strain>
    </source>
</reference>
<dbReference type="RefSeq" id="XP_024747870.1">
    <property type="nucleotide sequence ID" value="XM_024889100.1"/>
</dbReference>
<feature type="non-terminal residue" evidence="6">
    <location>
        <position position="209"/>
    </location>
</feature>
<feature type="non-terminal residue" evidence="6">
    <location>
        <position position="1"/>
    </location>
</feature>
<proteinExistence type="predicted"/>
<evidence type="ECO:0000256" key="2">
    <source>
        <dbReference type="ARBA" id="ARBA00022771"/>
    </source>
</evidence>
<evidence type="ECO:0000256" key="1">
    <source>
        <dbReference type="ARBA" id="ARBA00022723"/>
    </source>
</evidence>
<dbReference type="GO" id="GO:0008270">
    <property type="term" value="F:zinc ion binding"/>
    <property type="evidence" value="ECO:0007669"/>
    <property type="project" value="UniProtKB-KW"/>
</dbReference>
<dbReference type="GeneID" id="36597219"/>
<dbReference type="EMBL" id="KZ680216">
    <property type="protein sequence ID" value="PTB64550.1"/>
    <property type="molecule type" value="Genomic_DNA"/>
</dbReference>
<feature type="compositionally biased region" description="Polar residues" evidence="4">
    <location>
        <begin position="10"/>
        <end position="25"/>
    </location>
</feature>
<dbReference type="AlphaFoldDB" id="A0A2T4B5H1"/>